<dbReference type="PROSITE" id="PS51257">
    <property type="entry name" value="PROKAR_LIPOPROTEIN"/>
    <property type="match status" value="1"/>
</dbReference>
<proteinExistence type="predicted"/>
<dbReference type="KEGG" id="ptan:CRYO30217_01439"/>
<evidence type="ECO:0000313" key="3">
    <source>
        <dbReference type="Proteomes" id="UP000683507"/>
    </source>
</evidence>
<gene>
    <name evidence="2" type="ORF">CRYO30217_01439</name>
</gene>
<accession>A0A916JMH1</accession>
<evidence type="ECO:0000313" key="2">
    <source>
        <dbReference type="EMBL" id="CAG5080768.1"/>
    </source>
</evidence>
<organism evidence="2 3">
    <name type="scientific">Parvicella tangerina</name>
    <dbReference type="NCBI Taxonomy" id="2829795"/>
    <lineage>
        <taxon>Bacteria</taxon>
        <taxon>Pseudomonadati</taxon>
        <taxon>Bacteroidota</taxon>
        <taxon>Flavobacteriia</taxon>
        <taxon>Flavobacteriales</taxon>
        <taxon>Parvicellaceae</taxon>
        <taxon>Parvicella</taxon>
    </lineage>
</organism>
<keyword evidence="3" id="KW-1185">Reference proteome</keyword>
<evidence type="ECO:0000259" key="1">
    <source>
        <dbReference type="Pfam" id="PF16403"/>
    </source>
</evidence>
<feature type="domain" description="Pesticidal crystal protein Cry22Aa Ig-like" evidence="1">
    <location>
        <begin position="50"/>
        <end position="119"/>
    </location>
</feature>
<dbReference type="InterPro" id="IPR032179">
    <property type="entry name" value="Cry22Aa_Ig-like"/>
</dbReference>
<dbReference type="Pfam" id="PF16403">
    <property type="entry name" value="Bact_surface_Ig-like"/>
    <property type="match status" value="1"/>
</dbReference>
<protein>
    <recommendedName>
        <fullName evidence="1">Pesticidal crystal protein Cry22Aa Ig-like domain-containing protein</fullName>
    </recommendedName>
</protein>
<dbReference type="Gene3D" id="2.60.40.10">
    <property type="entry name" value="Immunoglobulins"/>
    <property type="match status" value="1"/>
</dbReference>
<dbReference type="AlphaFoldDB" id="A0A916JMH1"/>
<dbReference type="EMBL" id="OU015584">
    <property type="protein sequence ID" value="CAG5080768.1"/>
    <property type="molecule type" value="Genomic_DNA"/>
</dbReference>
<dbReference type="Proteomes" id="UP000683507">
    <property type="component" value="Chromosome"/>
</dbReference>
<dbReference type="RefSeq" id="WP_258541640.1">
    <property type="nucleotide sequence ID" value="NZ_OU015584.1"/>
</dbReference>
<reference evidence="2" key="1">
    <citation type="submission" date="2021-04" db="EMBL/GenBank/DDBJ databases">
        <authorList>
            <person name="Rodrigo-Torres L."/>
            <person name="Arahal R. D."/>
            <person name="Lucena T."/>
        </authorList>
    </citation>
    <scope>NUCLEOTIDE SEQUENCE</scope>
    <source>
        <strain evidence="2">AS29M-1</strain>
    </source>
</reference>
<name>A0A916JMH1_9FLAO</name>
<dbReference type="InterPro" id="IPR013783">
    <property type="entry name" value="Ig-like_fold"/>
</dbReference>
<sequence>MKTTKLAIATILMISVASTSCKKGCMDGDAENYSSEAKKDDGSCVYAPTITLNGQSTITLSVGDTYTELGATAENADGSTAEVTVDNSDVNTSQVGTYTVTYSAENEHGEALVTRTVIVEINQSSYLVNWAVDCPDCGTTTFPLADPTVTAGATESDLLLDGFFTLVGGTAEATISGTSITFPQQTISITGGQIDFSGTGTMNSSGTAFTVDFTYDNTVPLVGGSGTATATYTKQ</sequence>